<gene>
    <name evidence="2" type="ORF">HF838_13815</name>
</gene>
<dbReference type="GO" id="GO:0015074">
    <property type="term" value="P:DNA integration"/>
    <property type="evidence" value="ECO:0007669"/>
    <property type="project" value="InterPro"/>
</dbReference>
<dbReference type="RefSeq" id="WP_168975546.1">
    <property type="nucleotide sequence ID" value="NZ_JABAGO010000026.1"/>
</dbReference>
<accession>A0A848CXY1</accession>
<sequence>MVPTAARAPTRAEAKKRTFEYIACFYNGKRIHSPLGYFMPNQYESMYQSEA</sequence>
<evidence type="ECO:0000259" key="1">
    <source>
        <dbReference type="Pfam" id="PF13333"/>
    </source>
</evidence>
<comment type="caution">
    <text evidence="2">The sequence shown here is derived from an EMBL/GenBank/DDBJ whole genome shotgun (WGS) entry which is preliminary data.</text>
</comment>
<dbReference type="AlphaFoldDB" id="A0A848CXY1"/>
<proteinExistence type="predicted"/>
<dbReference type="Pfam" id="PF13333">
    <property type="entry name" value="rve_2"/>
    <property type="match status" value="1"/>
</dbReference>
<reference evidence="2 3" key="1">
    <citation type="submission" date="2020-04" db="EMBL/GenBank/DDBJ databases">
        <authorList>
            <person name="Hitch T.C.A."/>
            <person name="Wylensek D."/>
            <person name="Clavel T."/>
        </authorList>
    </citation>
    <scope>NUCLEOTIDE SEQUENCE [LARGE SCALE GENOMIC DNA]</scope>
    <source>
        <strain evidence="2 3">WB01_D5_05</strain>
    </source>
</reference>
<evidence type="ECO:0000313" key="3">
    <source>
        <dbReference type="Proteomes" id="UP000561326"/>
    </source>
</evidence>
<dbReference type="Proteomes" id="UP000561326">
    <property type="component" value="Unassembled WGS sequence"/>
</dbReference>
<dbReference type="InterPro" id="IPR001584">
    <property type="entry name" value="Integrase_cat-core"/>
</dbReference>
<feature type="domain" description="Integrase catalytic" evidence="1">
    <location>
        <begin position="10"/>
        <end position="46"/>
    </location>
</feature>
<evidence type="ECO:0000313" key="2">
    <source>
        <dbReference type="EMBL" id="NME99339.1"/>
    </source>
</evidence>
<protein>
    <submittedName>
        <fullName evidence="2">IS3 family transposase</fullName>
    </submittedName>
</protein>
<name>A0A848CXY1_ANEAE</name>
<organism evidence="2 3">
    <name type="scientific">Aneurinibacillus aneurinilyticus</name>
    <name type="common">Bacillus aneurinolyticus</name>
    <dbReference type="NCBI Taxonomy" id="1391"/>
    <lineage>
        <taxon>Bacteria</taxon>
        <taxon>Bacillati</taxon>
        <taxon>Bacillota</taxon>
        <taxon>Bacilli</taxon>
        <taxon>Bacillales</taxon>
        <taxon>Paenibacillaceae</taxon>
        <taxon>Aneurinibacillus group</taxon>
        <taxon>Aneurinibacillus</taxon>
    </lineage>
</organism>
<dbReference type="EMBL" id="JABAGO010000026">
    <property type="protein sequence ID" value="NME99339.1"/>
    <property type="molecule type" value="Genomic_DNA"/>
</dbReference>